<dbReference type="RefSeq" id="WP_344046087.1">
    <property type="nucleotide sequence ID" value="NZ_BAAAHG010000002.1"/>
</dbReference>
<accession>A0ABN1ND37</accession>
<dbReference type="EMBL" id="BAAAHG010000002">
    <property type="protein sequence ID" value="GAA0902546.1"/>
    <property type="molecule type" value="Genomic_DNA"/>
</dbReference>
<dbReference type="InterPro" id="IPR013766">
    <property type="entry name" value="Thioredoxin_domain"/>
</dbReference>
<dbReference type="PANTHER" id="PTHR46388">
    <property type="entry name" value="NHL REPEAT-CONTAINING PROTEIN 2"/>
    <property type="match status" value="1"/>
</dbReference>
<evidence type="ECO:0000313" key="4">
    <source>
        <dbReference type="Proteomes" id="UP001501005"/>
    </source>
</evidence>
<dbReference type="Pfam" id="PF13905">
    <property type="entry name" value="Thioredoxin_8"/>
    <property type="match status" value="1"/>
</dbReference>
<protein>
    <submittedName>
        <fullName evidence="3">Redoxin domain-containing protein</fullName>
    </submittedName>
</protein>
<evidence type="ECO:0000259" key="2">
    <source>
        <dbReference type="PROSITE" id="PS51352"/>
    </source>
</evidence>
<keyword evidence="4" id="KW-1185">Reference proteome</keyword>
<evidence type="ECO:0000313" key="3">
    <source>
        <dbReference type="EMBL" id="GAA0902546.1"/>
    </source>
</evidence>
<dbReference type="SUPFAM" id="SSF101898">
    <property type="entry name" value="NHL repeat"/>
    <property type="match status" value="1"/>
</dbReference>
<proteinExistence type="predicted"/>
<dbReference type="Proteomes" id="UP001501005">
    <property type="component" value="Unassembled WGS sequence"/>
</dbReference>
<organism evidence="3 4">
    <name type="scientific">Streptomyces thermoalcalitolerans</name>
    <dbReference type="NCBI Taxonomy" id="65605"/>
    <lineage>
        <taxon>Bacteria</taxon>
        <taxon>Bacillati</taxon>
        <taxon>Actinomycetota</taxon>
        <taxon>Actinomycetes</taxon>
        <taxon>Kitasatosporales</taxon>
        <taxon>Streptomycetaceae</taxon>
        <taxon>Streptomyces</taxon>
    </lineage>
</organism>
<dbReference type="InterPro" id="IPR011042">
    <property type="entry name" value="6-blade_b-propeller_TolB-like"/>
</dbReference>
<gene>
    <name evidence="3" type="ORF">GCM10009549_04560</name>
</gene>
<dbReference type="PROSITE" id="PS51352">
    <property type="entry name" value="THIOREDOXIN_2"/>
    <property type="match status" value="1"/>
</dbReference>
<name>A0ABN1ND37_9ACTN</name>
<dbReference type="SUPFAM" id="SSF52833">
    <property type="entry name" value="Thioredoxin-like"/>
    <property type="match status" value="1"/>
</dbReference>
<comment type="caution">
    <text evidence="3">The sequence shown here is derived from an EMBL/GenBank/DDBJ whole genome shotgun (WGS) entry which is preliminary data.</text>
</comment>
<dbReference type="Gene3D" id="2.120.10.30">
    <property type="entry name" value="TolB, C-terminal domain"/>
    <property type="match status" value="2"/>
</dbReference>
<dbReference type="Pfam" id="PF01436">
    <property type="entry name" value="NHL"/>
    <property type="match status" value="2"/>
</dbReference>
<dbReference type="PANTHER" id="PTHR46388:SF2">
    <property type="entry name" value="NHL REPEAT-CONTAINING PROTEIN 2"/>
    <property type="match status" value="1"/>
</dbReference>
<dbReference type="InterPro" id="IPR001258">
    <property type="entry name" value="NHL_repeat"/>
</dbReference>
<dbReference type="InterPro" id="IPR045302">
    <property type="entry name" value="NHL2_NHL_rpt_dom"/>
</dbReference>
<dbReference type="CDD" id="cd14951">
    <property type="entry name" value="NHL-2_like"/>
    <property type="match status" value="1"/>
</dbReference>
<evidence type="ECO:0000256" key="1">
    <source>
        <dbReference type="ARBA" id="ARBA00022737"/>
    </source>
</evidence>
<dbReference type="Gene3D" id="3.40.30.10">
    <property type="entry name" value="Glutaredoxin"/>
    <property type="match status" value="1"/>
</dbReference>
<sequence length="612" mass="66071">MSDSAPRRARVRAPELIGKGGWLNTGGRQYTLADLRGRIVILDFWTFCCVNCLHVLDELRELERKHRDTVVIIGVHSPKFVHEADHQAVVDAVERYGVEHPVLDDPELATWKQYAVRAWPTLVVIDPEGYVVAQHAGEGHAHAIERLVEELEAEHEAKGTLRRGDGPYVPPEPEPTTLRFPGKALLLPSGTFLVSDTTRHQLVELAEDGETVVRRIGSGTRGFTDGDARTASFNEPQGLALLEDGSVVVADTVNHALRRLDLATGEVTTLAGTGRQWWQGSATSGPAREVDLSSPWDVAWWNGKVWIAMAGVHQLWAYDPADDTVSVTAGTTNEGLVDGPGDQAWFAQPSGLAATPDRLWLADSETSALRWVDLDGAVHTAVGTGLFDFGHRDGSAGQALFQHPLGVTALPDGSVAVSDTYNHALRRYDPATGEVTTLATDLREPSDAVLVGGDIVVVESARHRLTRLRLPEEAVRVEGAAHRTQREATEVAPGALRLDVIFQAPAGQKLDTRYGPSTRLLVSSTPPELLRSGEGTGTDLSRTLELDPDVPGGVLHVSAMAASCDDDPANEYPACHVHQQDWGVPVRLIEGGANRLPLVLAGMDEPSMPGQN</sequence>
<dbReference type="InterPro" id="IPR036249">
    <property type="entry name" value="Thioredoxin-like_sf"/>
</dbReference>
<keyword evidence="1" id="KW-0677">Repeat</keyword>
<feature type="domain" description="Thioredoxin" evidence="2">
    <location>
        <begin position="1"/>
        <end position="153"/>
    </location>
</feature>
<reference evidence="3 4" key="1">
    <citation type="journal article" date="2019" name="Int. J. Syst. Evol. Microbiol.">
        <title>The Global Catalogue of Microorganisms (GCM) 10K type strain sequencing project: providing services to taxonomists for standard genome sequencing and annotation.</title>
        <authorList>
            <consortium name="The Broad Institute Genomics Platform"/>
            <consortium name="The Broad Institute Genome Sequencing Center for Infectious Disease"/>
            <person name="Wu L."/>
            <person name="Ma J."/>
        </authorList>
    </citation>
    <scope>NUCLEOTIDE SEQUENCE [LARGE SCALE GENOMIC DNA]</scope>
    <source>
        <strain evidence="3 4">JCM 10673</strain>
    </source>
</reference>
<dbReference type="InterPro" id="IPR012336">
    <property type="entry name" value="Thioredoxin-like_fold"/>
</dbReference>